<sequence length="252" mass="28817">MKLHRWSSEEFPQELALIYISLTDKSKHSIFRLSFNSKRVLLKLSNSFCDAHPKRELRMELTAQKDNLKCFNFVAVKVITDDTSIHDGFNVCANKYLSDLCGRKSCFYEVMRKVGNMSSVEKVNWEFCHWYYVGATHIAFNVIIECDKTRGLRAEFRGPFKCTSLVKELKSEASLILREVNTKPTEEAVRKLMEGIIKGREYILYEGGSEQRATVVNNIVNTGATFNGDGNGSKYENCDIVMNSYFNSSPKP</sequence>
<gene>
    <name evidence="1" type="ORF">AYBTSS11_LOCUS20318</name>
</gene>
<proteinExistence type="predicted"/>
<dbReference type="Proteomes" id="UP001189624">
    <property type="component" value="Chromosome 6"/>
</dbReference>
<dbReference type="Gramene" id="rna-AYBTSS11_LOCUS20318">
    <property type="protein sequence ID" value="CAJ1964446.1"/>
    <property type="gene ID" value="gene-AYBTSS11_LOCUS20318"/>
</dbReference>
<protein>
    <submittedName>
        <fullName evidence="1">Uncharacterized protein</fullName>
    </submittedName>
</protein>
<accession>A0AA86STR5</accession>
<evidence type="ECO:0000313" key="1">
    <source>
        <dbReference type="EMBL" id="CAJ1964446.1"/>
    </source>
</evidence>
<keyword evidence="2" id="KW-1185">Reference proteome</keyword>
<name>A0AA86STR5_9FABA</name>
<organism evidence="1 2">
    <name type="scientific">Sphenostylis stenocarpa</name>
    <dbReference type="NCBI Taxonomy" id="92480"/>
    <lineage>
        <taxon>Eukaryota</taxon>
        <taxon>Viridiplantae</taxon>
        <taxon>Streptophyta</taxon>
        <taxon>Embryophyta</taxon>
        <taxon>Tracheophyta</taxon>
        <taxon>Spermatophyta</taxon>
        <taxon>Magnoliopsida</taxon>
        <taxon>eudicotyledons</taxon>
        <taxon>Gunneridae</taxon>
        <taxon>Pentapetalae</taxon>
        <taxon>rosids</taxon>
        <taxon>fabids</taxon>
        <taxon>Fabales</taxon>
        <taxon>Fabaceae</taxon>
        <taxon>Papilionoideae</taxon>
        <taxon>50 kb inversion clade</taxon>
        <taxon>NPAAA clade</taxon>
        <taxon>indigoferoid/millettioid clade</taxon>
        <taxon>Phaseoleae</taxon>
        <taxon>Sphenostylis</taxon>
    </lineage>
</organism>
<dbReference type="EMBL" id="OY731403">
    <property type="protein sequence ID" value="CAJ1964446.1"/>
    <property type="molecule type" value="Genomic_DNA"/>
</dbReference>
<dbReference type="AlphaFoldDB" id="A0AA86STR5"/>
<reference evidence="1" key="1">
    <citation type="submission" date="2023-10" db="EMBL/GenBank/DDBJ databases">
        <authorList>
            <person name="Domelevo Entfellner J.-B."/>
        </authorList>
    </citation>
    <scope>NUCLEOTIDE SEQUENCE</scope>
</reference>
<evidence type="ECO:0000313" key="2">
    <source>
        <dbReference type="Proteomes" id="UP001189624"/>
    </source>
</evidence>